<reference evidence="2" key="1">
    <citation type="submission" date="2020-02" db="EMBL/GenBank/DDBJ databases">
        <authorList>
            <person name="Meier V. D."/>
        </authorList>
    </citation>
    <scope>NUCLEOTIDE SEQUENCE</scope>
    <source>
        <strain evidence="2">AVDCRST_MAG89</strain>
    </source>
</reference>
<feature type="compositionally biased region" description="Low complexity" evidence="1">
    <location>
        <begin position="268"/>
        <end position="283"/>
    </location>
</feature>
<feature type="compositionally biased region" description="Basic residues" evidence="1">
    <location>
        <begin position="1"/>
        <end position="16"/>
    </location>
</feature>
<feature type="non-terminal residue" evidence="2">
    <location>
        <position position="311"/>
    </location>
</feature>
<feature type="compositionally biased region" description="Basic and acidic residues" evidence="1">
    <location>
        <begin position="58"/>
        <end position="67"/>
    </location>
</feature>
<feature type="compositionally biased region" description="Low complexity" evidence="1">
    <location>
        <begin position="161"/>
        <end position="174"/>
    </location>
</feature>
<sequence>DPTTLRRRPRAGRTPHLHAGPRVGRSGAQGGGAHRLGPHDAARARAGGGAADGRARRRGDPRADADGRPPSGRAPARPVRQHQRVGGHHPQPQPRRQPLRALGLALRQLLLGAAHPGRARHRPPRRAARRRAPQPAPGVPHLPVERVAAGGGAGHRPGVDAAPGGRRAPAAAQQRAHHPAGHRGRPRRKLVHAGGALPVQQPARLLGLADRLLGSVGRVGPHGGGLRGERGRPRRRALPAVAPAAPGEAGAVRGVVARGDAGRPARVSRVAGARRAGSAALPLRRVERRRAAGGAGRLPPGELPERRTGRL</sequence>
<evidence type="ECO:0000256" key="1">
    <source>
        <dbReference type="SAM" id="MobiDB-lite"/>
    </source>
</evidence>
<name>A0A6J4M1C7_9BACT</name>
<accession>A0A6J4M1C7</accession>
<evidence type="ECO:0000313" key="2">
    <source>
        <dbReference type="EMBL" id="CAA9346197.1"/>
    </source>
</evidence>
<protein>
    <submittedName>
        <fullName evidence="2">Uncharacterized protein</fullName>
    </submittedName>
</protein>
<feature type="non-terminal residue" evidence="2">
    <location>
        <position position="1"/>
    </location>
</feature>
<proteinExistence type="predicted"/>
<feature type="compositionally biased region" description="Basic residues" evidence="1">
    <location>
        <begin position="117"/>
        <end position="132"/>
    </location>
</feature>
<dbReference type="EMBL" id="CADCTV010000600">
    <property type="protein sequence ID" value="CAA9346197.1"/>
    <property type="molecule type" value="Genomic_DNA"/>
</dbReference>
<gene>
    <name evidence="2" type="ORF">AVDCRST_MAG89-2881</name>
</gene>
<feature type="compositionally biased region" description="Low complexity" evidence="1">
    <location>
        <begin position="68"/>
        <end position="78"/>
    </location>
</feature>
<organism evidence="2">
    <name type="scientific">uncultured Gemmatimonadota bacterium</name>
    <dbReference type="NCBI Taxonomy" id="203437"/>
    <lineage>
        <taxon>Bacteria</taxon>
        <taxon>Pseudomonadati</taxon>
        <taxon>Gemmatimonadota</taxon>
        <taxon>environmental samples</taxon>
    </lineage>
</organism>
<feature type="region of interest" description="Disordered" evidence="1">
    <location>
        <begin position="112"/>
        <end position="190"/>
    </location>
</feature>
<feature type="region of interest" description="Disordered" evidence="1">
    <location>
        <begin position="1"/>
        <end position="96"/>
    </location>
</feature>
<dbReference type="AlphaFoldDB" id="A0A6J4M1C7"/>
<feature type="region of interest" description="Disordered" evidence="1">
    <location>
        <begin position="268"/>
        <end position="311"/>
    </location>
</feature>
<feature type="compositionally biased region" description="Basic residues" evidence="1">
    <location>
        <begin position="175"/>
        <end position="190"/>
    </location>
</feature>